<evidence type="ECO:0000313" key="6">
    <source>
        <dbReference type="Proteomes" id="UP000695022"/>
    </source>
</evidence>
<evidence type="ECO:0000256" key="3">
    <source>
        <dbReference type="ARBA" id="ARBA00022989"/>
    </source>
</evidence>
<accession>A0ABM1DZB0</accession>
<dbReference type="GeneID" id="106807459"/>
<evidence type="ECO:0000256" key="4">
    <source>
        <dbReference type="ARBA" id="ARBA00023136"/>
    </source>
</evidence>
<feature type="transmembrane region" description="Helical" evidence="5">
    <location>
        <begin position="18"/>
        <end position="45"/>
    </location>
</feature>
<keyword evidence="2 5" id="KW-0812">Transmembrane</keyword>
<evidence type="ECO:0000256" key="1">
    <source>
        <dbReference type="ARBA" id="ARBA00004141"/>
    </source>
</evidence>
<dbReference type="PANTHER" id="PTHR21676:SF6">
    <property type="entry name" value="PROTEIN STUM"/>
    <property type="match status" value="1"/>
</dbReference>
<dbReference type="Pfam" id="PF15795">
    <property type="entry name" value="Spec3"/>
    <property type="match status" value="1"/>
</dbReference>
<proteinExistence type="predicted"/>
<evidence type="ECO:0000313" key="7">
    <source>
        <dbReference type="RefSeq" id="XP_014665281.1"/>
    </source>
</evidence>
<evidence type="ECO:0000256" key="2">
    <source>
        <dbReference type="ARBA" id="ARBA00022692"/>
    </source>
</evidence>
<comment type="subcellular location">
    <subcellularLocation>
        <location evidence="1">Membrane</location>
        <topology evidence="1">Multi-pass membrane protein</topology>
    </subcellularLocation>
</comment>
<sequence>MNSPDSWIRSSIPVLPRWLSVVCLVLNIVLPGTGTMLGGASVFCCSSTRVQNGKDDANLRTFCVSLWVGIAQMFTVTFLLVGWFWSISWGVYMVSLTREAKRKRNKQLTALALNAFGGSRTSHS</sequence>
<reference evidence="7" key="1">
    <citation type="submission" date="2025-08" db="UniProtKB">
        <authorList>
            <consortium name="RefSeq"/>
        </authorList>
    </citation>
    <scope>IDENTIFICATION</scope>
</reference>
<keyword evidence="4 5" id="KW-0472">Membrane</keyword>
<dbReference type="RefSeq" id="XP_014665281.1">
    <property type="nucleotide sequence ID" value="XM_014809795.1"/>
</dbReference>
<dbReference type="PANTHER" id="PTHR21676">
    <property type="entry name" value="PROTEIN STUM"/>
    <property type="match status" value="1"/>
</dbReference>
<name>A0ABM1DZB0_PRICU</name>
<dbReference type="Proteomes" id="UP000695022">
    <property type="component" value="Unplaced"/>
</dbReference>
<dbReference type="InterPro" id="IPR026673">
    <property type="entry name" value="SPEC3/Stum"/>
</dbReference>
<evidence type="ECO:0000256" key="5">
    <source>
        <dbReference type="SAM" id="Phobius"/>
    </source>
</evidence>
<protein>
    <submittedName>
        <fullName evidence="7">Protein SPEC3-like</fullName>
    </submittedName>
</protein>
<feature type="transmembrane region" description="Helical" evidence="5">
    <location>
        <begin position="80"/>
        <end position="97"/>
    </location>
</feature>
<gene>
    <name evidence="7" type="primary">LOC106807459</name>
</gene>
<keyword evidence="3 5" id="KW-1133">Transmembrane helix</keyword>
<keyword evidence="6" id="KW-1185">Reference proteome</keyword>
<organism evidence="6 7">
    <name type="scientific">Priapulus caudatus</name>
    <name type="common">Priapulid worm</name>
    <dbReference type="NCBI Taxonomy" id="37621"/>
    <lineage>
        <taxon>Eukaryota</taxon>
        <taxon>Metazoa</taxon>
        <taxon>Ecdysozoa</taxon>
        <taxon>Scalidophora</taxon>
        <taxon>Priapulida</taxon>
        <taxon>Priapulimorpha</taxon>
        <taxon>Priapulimorphida</taxon>
        <taxon>Priapulidae</taxon>
        <taxon>Priapulus</taxon>
    </lineage>
</organism>